<dbReference type="GO" id="GO:0016301">
    <property type="term" value="F:kinase activity"/>
    <property type="evidence" value="ECO:0007669"/>
    <property type="project" value="UniProtKB-KW"/>
</dbReference>
<dbReference type="InterPro" id="IPR011009">
    <property type="entry name" value="Kinase-like_dom_sf"/>
</dbReference>
<dbReference type="InterPro" id="IPR051409">
    <property type="entry name" value="Atypical_kinase_ADCK"/>
</dbReference>
<evidence type="ECO:0000256" key="2">
    <source>
        <dbReference type="ARBA" id="ARBA00022679"/>
    </source>
</evidence>
<dbReference type="InterPro" id="IPR034646">
    <property type="entry name" value="ADCK3_dom"/>
</dbReference>
<keyword evidence="2" id="KW-0808">Transferase</keyword>
<organism evidence="6 7">
    <name type="scientific">candidate division CSSED10-310 bacterium</name>
    <dbReference type="NCBI Taxonomy" id="2855610"/>
    <lineage>
        <taxon>Bacteria</taxon>
        <taxon>Bacteria division CSSED10-310</taxon>
    </lineage>
</organism>
<comment type="caution">
    <text evidence="6">The sequence shown here is derived from an EMBL/GenBank/DDBJ whole genome shotgun (WGS) entry which is preliminary data.</text>
</comment>
<keyword evidence="6" id="KW-0418">Kinase</keyword>
<dbReference type="PANTHER" id="PTHR43851">
    <property type="match status" value="1"/>
</dbReference>
<protein>
    <submittedName>
        <fullName evidence="6">ABC1 kinase family protein</fullName>
    </submittedName>
</protein>
<gene>
    <name evidence="6" type="ORF">ACFL27_26805</name>
</gene>
<reference evidence="6 7" key="1">
    <citation type="submission" date="2024-09" db="EMBL/GenBank/DDBJ databases">
        <title>Laminarin stimulates single cell rates of sulfate reduction while oxygen inhibits transcriptomic activity in coastal marine sediment.</title>
        <authorList>
            <person name="Lindsay M."/>
            <person name="Orcutt B."/>
            <person name="Emerson D."/>
            <person name="Stepanauskas R."/>
            <person name="D'Angelo T."/>
        </authorList>
    </citation>
    <scope>NUCLEOTIDE SEQUENCE [LARGE SCALE GENOMIC DNA]</scope>
    <source>
        <strain evidence="6">SAG AM-311-K15</strain>
    </source>
</reference>
<keyword evidence="3" id="KW-0547">Nucleotide-binding</keyword>
<dbReference type="InterPro" id="IPR004147">
    <property type="entry name" value="ABC1_dom"/>
</dbReference>
<dbReference type="Proteomes" id="UP001594351">
    <property type="component" value="Unassembled WGS sequence"/>
</dbReference>
<dbReference type="CDD" id="cd13970">
    <property type="entry name" value="ABC1_ADCK3"/>
    <property type="match status" value="1"/>
</dbReference>
<keyword evidence="4" id="KW-0067">ATP-binding</keyword>
<evidence type="ECO:0000313" key="7">
    <source>
        <dbReference type="Proteomes" id="UP001594351"/>
    </source>
</evidence>
<dbReference type="EMBL" id="JBHPBY010000610">
    <property type="protein sequence ID" value="MFC1853810.1"/>
    <property type="molecule type" value="Genomic_DNA"/>
</dbReference>
<evidence type="ECO:0000259" key="5">
    <source>
        <dbReference type="Pfam" id="PF03109"/>
    </source>
</evidence>
<evidence type="ECO:0000256" key="1">
    <source>
        <dbReference type="ARBA" id="ARBA00009670"/>
    </source>
</evidence>
<feature type="domain" description="ABC1 atypical kinase-like" evidence="5">
    <location>
        <begin position="65"/>
        <end position="304"/>
    </location>
</feature>
<proteinExistence type="inferred from homology"/>
<accession>A0ABV6Z5T9</accession>
<dbReference type="PANTHER" id="PTHR43851:SF3">
    <property type="entry name" value="COENZYME Q8"/>
    <property type="match status" value="1"/>
</dbReference>
<evidence type="ECO:0000256" key="3">
    <source>
        <dbReference type="ARBA" id="ARBA00022741"/>
    </source>
</evidence>
<dbReference type="SUPFAM" id="SSF56112">
    <property type="entry name" value="Protein kinase-like (PK-like)"/>
    <property type="match status" value="1"/>
</dbReference>
<evidence type="ECO:0000313" key="6">
    <source>
        <dbReference type="EMBL" id="MFC1853810.1"/>
    </source>
</evidence>
<keyword evidence="7" id="KW-1185">Reference proteome</keyword>
<evidence type="ECO:0000256" key="4">
    <source>
        <dbReference type="ARBA" id="ARBA00022840"/>
    </source>
</evidence>
<dbReference type="Gene3D" id="1.10.510.10">
    <property type="entry name" value="Transferase(Phosphotransferase) domain 1"/>
    <property type="match status" value="1"/>
</dbReference>
<name>A0ABV6Z5T9_UNCC1</name>
<comment type="similarity">
    <text evidence="1">Belongs to the protein kinase superfamily. ADCK protein kinase family.</text>
</comment>
<dbReference type="Pfam" id="PF03109">
    <property type="entry name" value="ABC1"/>
    <property type="match status" value="1"/>
</dbReference>
<sequence length="410" mass="47550">MGQKIKRLVVSPEKIADSLYQANVRNAERIAKTFGELKGAVMKVGQMISLQAGIFPEEFTSILSKLQQDSPPVDFELLENQITNELNGSLDVLFKEFDEKSHASASIGQVHRAVLPDGTQVVVKVQYPGVDAMVESDLKNLRMFFRSLGKYKLNMDVLELWAEIRERLDEELNYEHELQNIMLFRRLFQDDKRIIIPEPIPEYSSQHVLTMEYVPGLSWQEIIRDEFPSDLRNKLAVLLFETMLKQLFHFHILHADPNLSNFAFREDGSLIIYDFGCVKKFPRDFVQHYCHMVYDALHDDYQGTMSNFKKLGFSWTPEEAVDEDMVEYVAKVALRPYLADKPYDFSEADLHEDLLSFARDHLSDDVKFEIPPDILFLDRVVGGMYGNMMKLRALGNWKDILMTYLDVDQR</sequence>